<feature type="transmembrane region" description="Helical" evidence="1">
    <location>
        <begin position="408"/>
        <end position="430"/>
    </location>
</feature>
<dbReference type="EMBL" id="JACOPE010000001">
    <property type="protein sequence ID" value="MBC5684680.1"/>
    <property type="molecule type" value="Genomic_DNA"/>
</dbReference>
<keyword evidence="1" id="KW-0812">Transmembrane</keyword>
<organism evidence="2 3">
    <name type="scientific">Ruminococcus hominis</name>
    <dbReference type="NCBI Taxonomy" id="2763065"/>
    <lineage>
        <taxon>Bacteria</taxon>
        <taxon>Bacillati</taxon>
        <taxon>Bacillota</taxon>
        <taxon>Clostridia</taxon>
        <taxon>Eubacteriales</taxon>
        <taxon>Oscillospiraceae</taxon>
        <taxon>Ruminococcus</taxon>
    </lineage>
</organism>
<feature type="transmembrane region" description="Helical" evidence="1">
    <location>
        <begin position="181"/>
        <end position="209"/>
    </location>
</feature>
<evidence type="ECO:0000313" key="3">
    <source>
        <dbReference type="Proteomes" id="UP000631576"/>
    </source>
</evidence>
<accession>A0ABR7GB70</accession>
<dbReference type="RefSeq" id="WP_172696978.1">
    <property type="nucleotide sequence ID" value="NZ_JACOPE010000001.1"/>
</dbReference>
<sequence length="472" mass="53041">MNTNSIAKKFVYLSLIFGILFMVLTPPFQAPDEDSHFKKAYVLSKGNLFPDVQDGKVGYMLPKGMLDYITMQNNKGGNLDEKFNYKDMYLTERLPGEYGEQKFDGFSTAKTNPVGHIVQATGIVFGNVVAKILDIDNPSVLYFLYFARFFNLLFYVTIVAISISITPILKRTMAMIGIMPMSLFLAATVSYDPILISLAFLACAMIFRISFGENQKELTTAYIVILSVIAYVFVVIKIVYVPIFLLMLFLPKFELKNKKIYAKKLISMGIIVIALYFITKLIMPSGDTSVITEDAKLASQQMQFVIHNPVKYLQIYFNTLSSMKLFFVSTTIGTFGLIDTNLYCVFLGAYLFIMPIIGIAETSLDNIKVKVIDRIIVFISVSAAIFGCFLAMYIYWTSILDNYGVGAGAITGVQGRYFIPVIPLIFLIFANTKLQKVEKLNKIMKTIVDNFILPSSIILCASVVAILLRFWC</sequence>
<keyword evidence="1" id="KW-0472">Membrane</keyword>
<reference evidence="2 3" key="1">
    <citation type="submission" date="2020-08" db="EMBL/GenBank/DDBJ databases">
        <title>Genome public.</title>
        <authorList>
            <person name="Liu C."/>
            <person name="Sun Q."/>
        </authorList>
    </citation>
    <scope>NUCLEOTIDE SEQUENCE [LARGE SCALE GENOMIC DNA]</scope>
    <source>
        <strain evidence="2 3">NSJ-13</strain>
    </source>
</reference>
<gene>
    <name evidence="2" type="ORF">H8S40_14260</name>
</gene>
<keyword evidence="3" id="KW-1185">Reference proteome</keyword>
<proteinExistence type="predicted"/>
<keyword evidence="1" id="KW-1133">Transmembrane helix</keyword>
<feature type="transmembrane region" description="Helical" evidence="1">
    <location>
        <begin position="12"/>
        <end position="30"/>
    </location>
</feature>
<feature type="transmembrane region" description="Helical" evidence="1">
    <location>
        <begin position="451"/>
        <end position="471"/>
    </location>
</feature>
<feature type="transmembrane region" description="Helical" evidence="1">
    <location>
        <begin position="375"/>
        <end position="396"/>
    </location>
</feature>
<evidence type="ECO:0000313" key="2">
    <source>
        <dbReference type="EMBL" id="MBC5684680.1"/>
    </source>
</evidence>
<feature type="transmembrane region" description="Helical" evidence="1">
    <location>
        <begin position="221"/>
        <end position="249"/>
    </location>
</feature>
<protein>
    <submittedName>
        <fullName evidence="2">DUF2142 domain-containing protein</fullName>
    </submittedName>
</protein>
<name>A0ABR7GB70_9FIRM</name>
<comment type="caution">
    <text evidence="2">The sequence shown here is derived from an EMBL/GenBank/DDBJ whole genome shotgun (WGS) entry which is preliminary data.</text>
</comment>
<dbReference type="InterPro" id="IPR018674">
    <property type="entry name" value="DUF2142_membrane"/>
</dbReference>
<feature type="transmembrane region" description="Helical" evidence="1">
    <location>
        <begin position="142"/>
        <end position="169"/>
    </location>
</feature>
<dbReference type="Proteomes" id="UP000631576">
    <property type="component" value="Unassembled WGS sequence"/>
</dbReference>
<evidence type="ECO:0000256" key="1">
    <source>
        <dbReference type="SAM" id="Phobius"/>
    </source>
</evidence>
<dbReference type="Pfam" id="PF09913">
    <property type="entry name" value="DUF2142"/>
    <property type="match status" value="1"/>
</dbReference>
<feature type="transmembrane region" description="Helical" evidence="1">
    <location>
        <begin position="326"/>
        <end position="354"/>
    </location>
</feature>
<feature type="transmembrane region" description="Helical" evidence="1">
    <location>
        <begin position="261"/>
        <end position="279"/>
    </location>
</feature>